<dbReference type="InterPro" id="IPR011004">
    <property type="entry name" value="Trimer_LpxA-like_sf"/>
</dbReference>
<dbReference type="Proteomes" id="UP000278036">
    <property type="component" value="Unassembled WGS sequence"/>
</dbReference>
<dbReference type="RefSeq" id="WP_120640742.1">
    <property type="nucleotide sequence ID" value="NZ_RAQU01000249.1"/>
</dbReference>
<dbReference type="AlphaFoldDB" id="A0A3A9JAB6"/>
<comment type="caution">
    <text evidence="1">The sequence shown here is derived from an EMBL/GenBank/DDBJ whole genome shotgun (WGS) entry which is preliminary data.</text>
</comment>
<sequence length="176" mass="18290">MPLYALDQHQPTLPASGRYWLAPDAHVIGQVVLGEDVGFWFGAVARGDNSIIRIGDRTNIQDGAMLHADPGAPLTIGADVTVGHHAILHGCAVGDASLIGMGATVLNHARIGNHCIVGANALVTEGKEFPDFSLIVGAPAKSVRVLDAAAVEKLRASAAGYVASARRFAAGLRRID</sequence>
<evidence type="ECO:0000313" key="4">
    <source>
        <dbReference type="Proteomes" id="UP000278036"/>
    </source>
</evidence>
<dbReference type="PANTHER" id="PTHR13061">
    <property type="entry name" value="DYNACTIN SUBUNIT P25"/>
    <property type="match status" value="1"/>
</dbReference>
<dbReference type="PANTHER" id="PTHR13061:SF29">
    <property type="entry name" value="GAMMA CARBONIC ANHYDRASE-LIKE 1, MITOCHONDRIAL-RELATED"/>
    <property type="match status" value="1"/>
</dbReference>
<protein>
    <submittedName>
        <fullName evidence="1">Gamma carbonic anhydrase family protein</fullName>
    </submittedName>
</protein>
<gene>
    <name evidence="1" type="ORF">D6Z83_24270</name>
    <name evidence="2" type="ORF">EBE87_27270</name>
</gene>
<evidence type="ECO:0000313" key="1">
    <source>
        <dbReference type="EMBL" id="RKK01565.1"/>
    </source>
</evidence>
<dbReference type="InterPro" id="IPR050484">
    <property type="entry name" value="Transf_Hexapept/Carb_Anhydrase"/>
</dbReference>
<organism evidence="1 4">
    <name type="scientific">Teichococcus wenyumeiae</name>
    <dbReference type="NCBI Taxonomy" id="2478470"/>
    <lineage>
        <taxon>Bacteria</taxon>
        <taxon>Pseudomonadati</taxon>
        <taxon>Pseudomonadota</taxon>
        <taxon>Alphaproteobacteria</taxon>
        <taxon>Acetobacterales</taxon>
        <taxon>Roseomonadaceae</taxon>
        <taxon>Roseomonas</taxon>
    </lineage>
</organism>
<dbReference type="InterPro" id="IPR001451">
    <property type="entry name" value="Hexapep"/>
</dbReference>
<proteinExistence type="predicted"/>
<dbReference type="Pfam" id="PF00132">
    <property type="entry name" value="Hexapep"/>
    <property type="match status" value="1"/>
</dbReference>
<dbReference type="InParanoid" id="A0A3A9JAB6"/>
<reference evidence="1 4" key="1">
    <citation type="submission" date="2018-09" db="EMBL/GenBank/DDBJ databases">
        <title>Roseomonas sp. nov., isolated from feces of Tibetan antelopes in the Qinghai-Tibet plateau, China.</title>
        <authorList>
            <person name="Tian Z."/>
        </authorList>
    </citation>
    <scope>NUCLEOTIDE SEQUENCE [LARGE SCALE GENOMIC DNA]</scope>
    <source>
        <strain evidence="2 3">Z23</strain>
        <strain evidence="1 4">Z24</strain>
    </source>
</reference>
<evidence type="ECO:0000313" key="2">
    <source>
        <dbReference type="EMBL" id="RMI15096.1"/>
    </source>
</evidence>
<dbReference type="Gene3D" id="2.160.10.10">
    <property type="entry name" value="Hexapeptide repeat proteins"/>
    <property type="match status" value="1"/>
</dbReference>
<name>A0A3A9JAB6_9PROT</name>
<dbReference type="EMBL" id="RAQU01000249">
    <property type="protein sequence ID" value="RKK01565.1"/>
    <property type="molecule type" value="Genomic_DNA"/>
</dbReference>
<dbReference type="EMBL" id="RFLX01000084">
    <property type="protein sequence ID" value="RMI15096.1"/>
    <property type="molecule type" value="Genomic_DNA"/>
</dbReference>
<dbReference type="SUPFAM" id="SSF51161">
    <property type="entry name" value="Trimeric LpxA-like enzymes"/>
    <property type="match status" value="1"/>
</dbReference>
<dbReference type="CDD" id="cd04645">
    <property type="entry name" value="LbH_gamma_CA_like"/>
    <property type="match status" value="1"/>
</dbReference>
<dbReference type="InterPro" id="IPR047324">
    <property type="entry name" value="LbH_gamma_CA-like"/>
</dbReference>
<dbReference type="Proteomes" id="UP000274097">
    <property type="component" value="Unassembled WGS sequence"/>
</dbReference>
<evidence type="ECO:0000313" key="3">
    <source>
        <dbReference type="Proteomes" id="UP000274097"/>
    </source>
</evidence>
<dbReference type="OrthoDB" id="9803036at2"/>
<keyword evidence="3" id="KW-1185">Reference proteome</keyword>
<accession>A0A3A9JAB6</accession>